<keyword evidence="5" id="KW-0503">Monooxygenase</keyword>
<evidence type="ECO:0000256" key="4">
    <source>
        <dbReference type="ARBA" id="ARBA00023004"/>
    </source>
</evidence>
<dbReference type="GO" id="GO:0016705">
    <property type="term" value="F:oxidoreductase activity, acting on paired donors, with incorporation or reduction of molecular oxygen"/>
    <property type="evidence" value="ECO:0007669"/>
    <property type="project" value="InterPro"/>
</dbReference>
<evidence type="ECO:0000256" key="5">
    <source>
        <dbReference type="ARBA" id="ARBA00023033"/>
    </source>
</evidence>
<dbReference type="SUPFAM" id="SSF48264">
    <property type="entry name" value="Cytochrome P450"/>
    <property type="match status" value="1"/>
</dbReference>
<evidence type="ECO:0000256" key="2">
    <source>
        <dbReference type="ARBA" id="ARBA00022723"/>
    </source>
</evidence>
<evidence type="ECO:0000256" key="3">
    <source>
        <dbReference type="ARBA" id="ARBA00023002"/>
    </source>
</evidence>
<gene>
    <name evidence="7" type="ORF">POM88_048435</name>
</gene>
<keyword evidence="1" id="KW-0349">Heme</keyword>
<dbReference type="GO" id="GO:0005506">
    <property type="term" value="F:iron ion binding"/>
    <property type="evidence" value="ECO:0007669"/>
    <property type="project" value="InterPro"/>
</dbReference>
<dbReference type="Proteomes" id="UP001237642">
    <property type="component" value="Unassembled WGS sequence"/>
</dbReference>
<keyword evidence="8" id="KW-1185">Reference proteome</keyword>
<dbReference type="GO" id="GO:0020037">
    <property type="term" value="F:heme binding"/>
    <property type="evidence" value="ECO:0007669"/>
    <property type="project" value="InterPro"/>
</dbReference>
<dbReference type="InterPro" id="IPR050651">
    <property type="entry name" value="Plant_Cytochrome_P450_Monoox"/>
</dbReference>
<dbReference type="PRINTS" id="PR00463">
    <property type="entry name" value="EP450I"/>
</dbReference>
<keyword evidence="4" id="KW-0408">Iron</keyword>
<dbReference type="Pfam" id="PF00067">
    <property type="entry name" value="p450"/>
    <property type="match status" value="1"/>
</dbReference>
<keyword evidence="3" id="KW-0560">Oxidoreductase</keyword>
<evidence type="ECO:0000313" key="8">
    <source>
        <dbReference type="Proteomes" id="UP001237642"/>
    </source>
</evidence>
<proteinExistence type="predicted"/>
<feature type="transmembrane region" description="Helical" evidence="6">
    <location>
        <begin position="12"/>
        <end position="31"/>
    </location>
</feature>
<evidence type="ECO:0000256" key="6">
    <source>
        <dbReference type="SAM" id="Phobius"/>
    </source>
</evidence>
<reference evidence="7" key="1">
    <citation type="submission" date="2023-02" db="EMBL/GenBank/DDBJ databases">
        <title>Genome of toxic invasive species Heracleum sosnowskyi carries increased number of genes despite the absence of recent whole-genome duplications.</title>
        <authorList>
            <person name="Schelkunov M."/>
            <person name="Shtratnikova V."/>
            <person name="Makarenko M."/>
            <person name="Klepikova A."/>
            <person name="Omelchenko D."/>
            <person name="Novikova G."/>
            <person name="Obukhova E."/>
            <person name="Bogdanov V."/>
            <person name="Penin A."/>
            <person name="Logacheva M."/>
        </authorList>
    </citation>
    <scope>NUCLEOTIDE SEQUENCE</scope>
    <source>
        <strain evidence="7">Hsosn_3</strain>
        <tissue evidence="7">Leaf</tissue>
    </source>
</reference>
<dbReference type="AlphaFoldDB" id="A0AAD8GVB7"/>
<dbReference type="GO" id="GO:0004497">
    <property type="term" value="F:monooxygenase activity"/>
    <property type="evidence" value="ECO:0007669"/>
    <property type="project" value="UniProtKB-KW"/>
</dbReference>
<dbReference type="PANTHER" id="PTHR47947:SF8">
    <property type="entry name" value="CYTOCHROME P450 82C4-LIKE"/>
    <property type="match status" value="1"/>
</dbReference>
<keyword evidence="6" id="KW-0812">Transmembrane</keyword>
<sequence>MATTIQLQDIILYCLGFFSTIFLWRIFSTYVTRKNNCCRPPEPAGKWPFIGHLHLLGASKILHHTLGDMADKYGPIFSLNLGINRTFVITSWEVAKECFTTQDRVFATRPKSLVGEVVGYNSRVMIFQEYGLYWRQIRKLAMVELLSNRRLDMLKHVRESEVNIFIKELYEKCLSNGNGSKVVVEMKEKFGDLTTNIVVRIVAGWIETLKGYKGKMKKTAEEIDHVLGSWLKEHQQNRENESINHSEEDFIYVMLSAMDGNQFPDIDTDTAIKGTCLSLILGRRSCPGITFATQVLHLTLAQLLHGFELGTVLNSPIDMTESAGITNPKATPLEVTLRPRLTPAVYL</sequence>
<dbReference type="PANTHER" id="PTHR47947">
    <property type="entry name" value="CYTOCHROME P450 82C3-RELATED"/>
    <property type="match status" value="1"/>
</dbReference>
<dbReference type="InterPro" id="IPR001128">
    <property type="entry name" value="Cyt_P450"/>
</dbReference>
<evidence type="ECO:0000256" key="1">
    <source>
        <dbReference type="ARBA" id="ARBA00022617"/>
    </source>
</evidence>
<dbReference type="Gene3D" id="1.10.630.10">
    <property type="entry name" value="Cytochrome P450"/>
    <property type="match status" value="2"/>
</dbReference>
<dbReference type="InterPro" id="IPR036396">
    <property type="entry name" value="Cyt_P450_sf"/>
</dbReference>
<keyword evidence="6" id="KW-0472">Membrane</keyword>
<keyword evidence="2" id="KW-0479">Metal-binding</keyword>
<name>A0AAD8GVB7_9APIA</name>
<dbReference type="GO" id="GO:0009805">
    <property type="term" value="P:coumarin biosynthetic process"/>
    <property type="evidence" value="ECO:0007669"/>
    <property type="project" value="UniProtKB-ARBA"/>
</dbReference>
<protein>
    <submittedName>
        <fullName evidence="7">Cytochrome P450, family 82, subfamily C, polypeptide 4</fullName>
    </submittedName>
</protein>
<dbReference type="InterPro" id="IPR002401">
    <property type="entry name" value="Cyt_P450_E_grp-I"/>
</dbReference>
<accession>A0AAD8GVB7</accession>
<reference evidence="7" key="2">
    <citation type="submission" date="2023-05" db="EMBL/GenBank/DDBJ databases">
        <authorList>
            <person name="Schelkunov M.I."/>
        </authorList>
    </citation>
    <scope>NUCLEOTIDE SEQUENCE</scope>
    <source>
        <strain evidence="7">Hsosn_3</strain>
        <tissue evidence="7">Leaf</tissue>
    </source>
</reference>
<evidence type="ECO:0000313" key="7">
    <source>
        <dbReference type="EMBL" id="KAK1355179.1"/>
    </source>
</evidence>
<dbReference type="EMBL" id="JAUIZM010000011">
    <property type="protein sequence ID" value="KAK1355179.1"/>
    <property type="molecule type" value="Genomic_DNA"/>
</dbReference>
<comment type="caution">
    <text evidence="7">The sequence shown here is derived from an EMBL/GenBank/DDBJ whole genome shotgun (WGS) entry which is preliminary data.</text>
</comment>
<organism evidence="7 8">
    <name type="scientific">Heracleum sosnowskyi</name>
    <dbReference type="NCBI Taxonomy" id="360622"/>
    <lineage>
        <taxon>Eukaryota</taxon>
        <taxon>Viridiplantae</taxon>
        <taxon>Streptophyta</taxon>
        <taxon>Embryophyta</taxon>
        <taxon>Tracheophyta</taxon>
        <taxon>Spermatophyta</taxon>
        <taxon>Magnoliopsida</taxon>
        <taxon>eudicotyledons</taxon>
        <taxon>Gunneridae</taxon>
        <taxon>Pentapetalae</taxon>
        <taxon>asterids</taxon>
        <taxon>campanulids</taxon>
        <taxon>Apiales</taxon>
        <taxon>Apiaceae</taxon>
        <taxon>Apioideae</taxon>
        <taxon>apioid superclade</taxon>
        <taxon>Tordylieae</taxon>
        <taxon>Tordyliinae</taxon>
        <taxon>Heracleum</taxon>
    </lineage>
</organism>
<keyword evidence="6" id="KW-1133">Transmembrane helix</keyword>
<dbReference type="GO" id="GO:0046246">
    <property type="term" value="P:terpene biosynthetic process"/>
    <property type="evidence" value="ECO:0007669"/>
    <property type="project" value="TreeGrafter"/>
</dbReference>